<gene>
    <name evidence="2" type="ORF">IPOD504_LOCUS11563</name>
</gene>
<sequence length="68" mass="8057">MKVCPLLIIFTFLMTVYFAAAEVRNYYNGLPRGVNRLKQEMLRKARRFENCDPYSGPCRRAYWGTMND</sequence>
<evidence type="ECO:0000256" key="1">
    <source>
        <dbReference type="SAM" id="SignalP"/>
    </source>
</evidence>
<organism evidence="2 3">
    <name type="scientific">Iphiclides podalirius</name>
    <name type="common">scarce swallowtail</name>
    <dbReference type="NCBI Taxonomy" id="110791"/>
    <lineage>
        <taxon>Eukaryota</taxon>
        <taxon>Metazoa</taxon>
        <taxon>Ecdysozoa</taxon>
        <taxon>Arthropoda</taxon>
        <taxon>Hexapoda</taxon>
        <taxon>Insecta</taxon>
        <taxon>Pterygota</taxon>
        <taxon>Neoptera</taxon>
        <taxon>Endopterygota</taxon>
        <taxon>Lepidoptera</taxon>
        <taxon>Glossata</taxon>
        <taxon>Ditrysia</taxon>
        <taxon>Papilionoidea</taxon>
        <taxon>Papilionidae</taxon>
        <taxon>Papilioninae</taxon>
        <taxon>Iphiclides</taxon>
    </lineage>
</organism>
<feature type="non-terminal residue" evidence="2">
    <location>
        <position position="1"/>
    </location>
</feature>
<proteinExistence type="predicted"/>
<evidence type="ECO:0000313" key="2">
    <source>
        <dbReference type="EMBL" id="CAH2061923.1"/>
    </source>
</evidence>
<evidence type="ECO:0000313" key="3">
    <source>
        <dbReference type="Proteomes" id="UP000837857"/>
    </source>
</evidence>
<keyword evidence="1" id="KW-0732">Signal</keyword>
<feature type="chain" id="PRO_5046491155" evidence="1">
    <location>
        <begin position="22"/>
        <end position="68"/>
    </location>
</feature>
<name>A0ABN8ILX2_9NEOP</name>
<dbReference type="EMBL" id="OW152840">
    <property type="protein sequence ID" value="CAH2061923.1"/>
    <property type="molecule type" value="Genomic_DNA"/>
</dbReference>
<protein>
    <submittedName>
        <fullName evidence="2">Uncharacterized protein</fullName>
    </submittedName>
</protein>
<dbReference type="Proteomes" id="UP000837857">
    <property type="component" value="Chromosome 28"/>
</dbReference>
<feature type="signal peptide" evidence="1">
    <location>
        <begin position="1"/>
        <end position="21"/>
    </location>
</feature>
<accession>A0ABN8ILX2</accession>
<reference evidence="2" key="1">
    <citation type="submission" date="2022-03" db="EMBL/GenBank/DDBJ databases">
        <authorList>
            <person name="Martin H S."/>
        </authorList>
    </citation>
    <scope>NUCLEOTIDE SEQUENCE</scope>
</reference>
<keyword evidence="3" id="KW-1185">Reference proteome</keyword>